<keyword evidence="4" id="KW-0804">Transcription</keyword>
<protein>
    <submittedName>
        <fullName evidence="8">B3 domain-containing protein Os03g0212300-like</fullName>
    </submittedName>
</protein>
<gene>
    <name evidence="8" type="primary">LOC115740309</name>
</gene>
<dbReference type="Gene3D" id="2.40.330.10">
    <property type="entry name" value="DNA-binding pseudobarrel domain"/>
    <property type="match status" value="2"/>
</dbReference>
<evidence type="ECO:0000259" key="6">
    <source>
        <dbReference type="PROSITE" id="PS50863"/>
    </source>
</evidence>
<evidence type="ECO:0000313" key="7">
    <source>
        <dbReference type="Proteomes" id="UP000827889"/>
    </source>
</evidence>
<organism evidence="7 8">
    <name type="scientific">Rhodamnia argentea</name>
    <dbReference type="NCBI Taxonomy" id="178133"/>
    <lineage>
        <taxon>Eukaryota</taxon>
        <taxon>Viridiplantae</taxon>
        <taxon>Streptophyta</taxon>
        <taxon>Embryophyta</taxon>
        <taxon>Tracheophyta</taxon>
        <taxon>Spermatophyta</taxon>
        <taxon>Magnoliopsida</taxon>
        <taxon>eudicotyledons</taxon>
        <taxon>Gunneridae</taxon>
        <taxon>Pentapetalae</taxon>
        <taxon>rosids</taxon>
        <taxon>malvids</taxon>
        <taxon>Myrtales</taxon>
        <taxon>Myrtaceae</taxon>
        <taxon>Myrtoideae</taxon>
        <taxon>Myrteae</taxon>
        <taxon>Australasian group</taxon>
        <taxon>Rhodamnia</taxon>
    </lineage>
</organism>
<dbReference type="PANTHER" id="PTHR31920:SF148">
    <property type="entry name" value="B3 DOMAIN-CONTAINING PROTEIN OS03G0621600"/>
    <property type="match status" value="1"/>
</dbReference>
<keyword evidence="2" id="KW-0805">Transcription regulation</keyword>
<dbReference type="RefSeq" id="XP_048139917.1">
    <property type="nucleotide sequence ID" value="XM_048283960.1"/>
</dbReference>
<reference evidence="8" key="2">
    <citation type="submission" date="2025-08" db="UniProtKB">
        <authorList>
            <consortium name="RefSeq"/>
        </authorList>
    </citation>
    <scope>IDENTIFICATION</scope>
    <source>
        <tissue evidence="8">Leaf</tissue>
    </source>
</reference>
<evidence type="ECO:0000256" key="3">
    <source>
        <dbReference type="ARBA" id="ARBA00023125"/>
    </source>
</evidence>
<name>A0ABM3HTI9_9MYRT</name>
<keyword evidence="7" id="KW-1185">Reference proteome</keyword>
<keyword evidence="5" id="KW-0539">Nucleus</keyword>
<dbReference type="InterPro" id="IPR015300">
    <property type="entry name" value="DNA-bd_pseudobarrel_sf"/>
</dbReference>
<dbReference type="CDD" id="cd10017">
    <property type="entry name" value="B3_DNA"/>
    <property type="match status" value="2"/>
</dbReference>
<dbReference type="SMART" id="SM01019">
    <property type="entry name" value="B3"/>
    <property type="match status" value="2"/>
</dbReference>
<proteinExistence type="predicted"/>
<dbReference type="InterPro" id="IPR050655">
    <property type="entry name" value="Plant_B3_domain"/>
</dbReference>
<evidence type="ECO:0000256" key="4">
    <source>
        <dbReference type="ARBA" id="ARBA00023163"/>
    </source>
</evidence>
<evidence type="ECO:0000256" key="5">
    <source>
        <dbReference type="ARBA" id="ARBA00023242"/>
    </source>
</evidence>
<dbReference type="InterPro" id="IPR003340">
    <property type="entry name" value="B3_DNA-bd"/>
</dbReference>
<evidence type="ECO:0000313" key="8">
    <source>
        <dbReference type="RefSeq" id="XP_048139917.1"/>
    </source>
</evidence>
<dbReference type="Pfam" id="PF02362">
    <property type="entry name" value="B3"/>
    <property type="match status" value="2"/>
</dbReference>
<reference evidence="7" key="1">
    <citation type="submission" date="2025-05" db="UniProtKB">
        <authorList>
            <consortium name="RefSeq"/>
        </authorList>
    </citation>
    <scope>NUCLEOTIDE SEQUENCE [LARGE SCALE GENOMIC DNA]</scope>
</reference>
<sequence>MPLLSRSLKKFLLISRTSSFVNRTEMDGKRRSSRTRFFKVLIHDDFNTRLRIPPAFVVNHLPGLIIPKRFKLTNCARRSWHVDIEKVDDGLFFTRGWKAFAQDNSLQFGDFLVFKFNGASRFYVRAYGLHACEKEVPPFARKRKRGESALIEANNPTADVGGEERGVFRSFGPNLKHEDTDSVPEPDKDAEETLIYMDVNGVVHACFNVVITSNSLQYLRMPWQFIKDYIGTGKQTAELQYADRSWLVRLRVFPSFQGGFYEGWTAFAKSNNLLSGDACLFELIDGEEIVFKVSVHTNVML</sequence>
<dbReference type="SUPFAM" id="SSF101936">
    <property type="entry name" value="DNA-binding pseudobarrel domain"/>
    <property type="match status" value="2"/>
</dbReference>
<accession>A0ABM3HTI9</accession>
<keyword evidence="3" id="KW-0238">DNA-binding</keyword>
<dbReference type="PROSITE" id="PS50863">
    <property type="entry name" value="B3"/>
    <property type="match status" value="2"/>
</dbReference>
<dbReference type="GeneID" id="115740309"/>
<dbReference type="Proteomes" id="UP000827889">
    <property type="component" value="Chromosome 1"/>
</dbReference>
<comment type="subcellular location">
    <subcellularLocation>
        <location evidence="1">Nucleus</location>
    </subcellularLocation>
</comment>
<feature type="domain" description="TF-B3" evidence="6">
    <location>
        <begin position="35"/>
        <end position="130"/>
    </location>
</feature>
<evidence type="ECO:0000256" key="1">
    <source>
        <dbReference type="ARBA" id="ARBA00004123"/>
    </source>
</evidence>
<dbReference type="PANTHER" id="PTHR31920">
    <property type="entry name" value="B3 DOMAIN-CONTAINING"/>
    <property type="match status" value="1"/>
</dbReference>
<feature type="domain" description="TF-B3" evidence="6">
    <location>
        <begin position="204"/>
        <end position="299"/>
    </location>
</feature>
<evidence type="ECO:0000256" key="2">
    <source>
        <dbReference type="ARBA" id="ARBA00023015"/>
    </source>
</evidence>